<sequence length="159" mass="17924">MKLRDEGDEATSKLLKEVTTWTPTRARRVLSRWRKTDHIQSQLSGEEALSLIISSELTKRQYKILRETAKNHGHMLYPSYEIVRKAKYAAYPDGIRVTEDFCEVDLQALVLHTASRIVASVSTVLSSRKKINSTLICKYGFDGSSGHSIKTALANGRQV</sequence>
<dbReference type="Proteomes" id="UP000792457">
    <property type="component" value="Unassembled WGS sequence"/>
</dbReference>
<accession>A0A8K0KLW2</accession>
<dbReference type="AlphaFoldDB" id="A0A8K0KLW2"/>
<evidence type="ECO:0000313" key="1">
    <source>
        <dbReference type="EMBL" id="KAG8237482.1"/>
    </source>
</evidence>
<organism evidence="1 2">
    <name type="scientific">Ladona fulva</name>
    <name type="common">Scarce chaser dragonfly</name>
    <name type="synonym">Libellula fulva</name>
    <dbReference type="NCBI Taxonomy" id="123851"/>
    <lineage>
        <taxon>Eukaryota</taxon>
        <taxon>Metazoa</taxon>
        <taxon>Ecdysozoa</taxon>
        <taxon>Arthropoda</taxon>
        <taxon>Hexapoda</taxon>
        <taxon>Insecta</taxon>
        <taxon>Pterygota</taxon>
        <taxon>Palaeoptera</taxon>
        <taxon>Odonata</taxon>
        <taxon>Epiprocta</taxon>
        <taxon>Anisoptera</taxon>
        <taxon>Libelluloidea</taxon>
        <taxon>Libellulidae</taxon>
        <taxon>Ladona</taxon>
    </lineage>
</organism>
<evidence type="ECO:0000313" key="2">
    <source>
        <dbReference type="Proteomes" id="UP000792457"/>
    </source>
</evidence>
<reference evidence="1" key="2">
    <citation type="submission" date="2017-10" db="EMBL/GenBank/DDBJ databases">
        <title>Ladona fulva Genome sequencing and assembly.</title>
        <authorList>
            <person name="Murali S."/>
            <person name="Richards S."/>
            <person name="Bandaranaike D."/>
            <person name="Bellair M."/>
            <person name="Blankenburg K."/>
            <person name="Chao H."/>
            <person name="Dinh H."/>
            <person name="Doddapaneni H."/>
            <person name="Dugan-Rocha S."/>
            <person name="Elkadiri S."/>
            <person name="Gnanaolivu R."/>
            <person name="Hernandez B."/>
            <person name="Skinner E."/>
            <person name="Javaid M."/>
            <person name="Lee S."/>
            <person name="Li M."/>
            <person name="Ming W."/>
            <person name="Munidasa M."/>
            <person name="Muniz J."/>
            <person name="Nguyen L."/>
            <person name="Hughes D."/>
            <person name="Osuji N."/>
            <person name="Pu L.-L."/>
            <person name="Puazo M."/>
            <person name="Qu C."/>
            <person name="Quiroz J."/>
            <person name="Raj R."/>
            <person name="Weissenberger G."/>
            <person name="Xin Y."/>
            <person name="Zou X."/>
            <person name="Han Y."/>
            <person name="Worley K."/>
            <person name="Muzny D."/>
            <person name="Gibbs R."/>
        </authorList>
    </citation>
    <scope>NUCLEOTIDE SEQUENCE</scope>
    <source>
        <strain evidence="1">Sampled in the wild</strain>
    </source>
</reference>
<name>A0A8K0KLW2_LADFU</name>
<dbReference type="EMBL" id="KZ309175">
    <property type="protein sequence ID" value="KAG8237482.1"/>
    <property type="molecule type" value="Genomic_DNA"/>
</dbReference>
<reference evidence="1" key="1">
    <citation type="submission" date="2013-04" db="EMBL/GenBank/DDBJ databases">
        <authorList>
            <person name="Qu J."/>
            <person name="Murali S.C."/>
            <person name="Bandaranaike D."/>
            <person name="Bellair M."/>
            <person name="Blankenburg K."/>
            <person name="Chao H."/>
            <person name="Dinh H."/>
            <person name="Doddapaneni H."/>
            <person name="Downs B."/>
            <person name="Dugan-Rocha S."/>
            <person name="Elkadiri S."/>
            <person name="Gnanaolivu R.D."/>
            <person name="Hernandez B."/>
            <person name="Javaid M."/>
            <person name="Jayaseelan J.C."/>
            <person name="Lee S."/>
            <person name="Li M."/>
            <person name="Ming W."/>
            <person name="Munidasa M."/>
            <person name="Muniz J."/>
            <person name="Nguyen L."/>
            <person name="Ongeri F."/>
            <person name="Osuji N."/>
            <person name="Pu L.-L."/>
            <person name="Puazo M."/>
            <person name="Qu C."/>
            <person name="Quiroz J."/>
            <person name="Raj R."/>
            <person name="Weissenberger G."/>
            <person name="Xin Y."/>
            <person name="Zou X."/>
            <person name="Han Y."/>
            <person name="Richards S."/>
            <person name="Worley K."/>
            <person name="Muzny D."/>
            <person name="Gibbs R."/>
        </authorList>
    </citation>
    <scope>NUCLEOTIDE SEQUENCE</scope>
    <source>
        <strain evidence="1">Sampled in the wild</strain>
    </source>
</reference>
<dbReference type="OrthoDB" id="6779223at2759"/>
<protein>
    <submittedName>
        <fullName evidence="1">Uncharacterized protein</fullName>
    </submittedName>
</protein>
<proteinExistence type="predicted"/>
<comment type="caution">
    <text evidence="1">The sequence shown here is derived from an EMBL/GenBank/DDBJ whole genome shotgun (WGS) entry which is preliminary data.</text>
</comment>
<keyword evidence="2" id="KW-1185">Reference proteome</keyword>
<gene>
    <name evidence="1" type="ORF">J437_LFUL017548</name>
</gene>